<dbReference type="AlphaFoldDB" id="A0A2C4GPJ1"/>
<evidence type="ECO:0000313" key="3">
    <source>
        <dbReference type="Proteomes" id="UP000220045"/>
    </source>
</evidence>
<accession>A0A2C4GPJ1</accession>
<dbReference type="Gene3D" id="3.30.830.10">
    <property type="entry name" value="Metalloenzyme, LuxS/M16 peptidase-like"/>
    <property type="match status" value="1"/>
</dbReference>
<gene>
    <name evidence="2" type="ORF">CN684_00175</name>
</gene>
<dbReference type="InterPro" id="IPR011249">
    <property type="entry name" value="Metalloenz_LuxS/M16"/>
</dbReference>
<organism evidence="2 3">
    <name type="scientific">Bacillus wiedmannii</name>
    <dbReference type="NCBI Taxonomy" id="1890302"/>
    <lineage>
        <taxon>Bacteria</taxon>
        <taxon>Bacillati</taxon>
        <taxon>Bacillota</taxon>
        <taxon>Bacilli</taxon>
        <taxon>Bacillales</taxon>
        <taxon>Bacillaceae</taxon>
        <taxon>Bacillus</taxon>
        <taxon>Bacillus cereus group</taxon>
    </lineage>
</organism>
<protein>
    <recommendedName>
        <fullName evidence="1">Peptidase M16 C-terminal domain-containing protein</fullName>
    </recommendedName>
</protein>
<name>A0A2C4GPJ1_9BACI</name>
<sequence>MNDLFVTQDFKHYFYGTEKYVQNSIVLTYYLDLNVENINYLLILNEILKDNFDENLCKFPLNFNSQIIKRSDYLIFFTYFQFCESEIHSINREIIQSIFGSLNVILNQEEGHISDESFCKYKEKILKISSRSEKDYKFLAIKECLKEIDSSYIPLYDKENNMQDISYQDFIKWMQRFNINAKFNLFHIGKNLNKEIAEASNEFFLEYKPFILPVRKKIDNHEINNSKIDINKNINSSINYLTIGLRFRGLTPSQLSLLSNYLGGGGYSLLFNKVREDNNLVYTINTSTELEKKLLVINAKVIASNLEKVEKIVNEELEKLYNGYCEPFIFKAALNAFKLNSAQIQDRPLSFVRAYINEQTTVEVLDSFNELSEEDFSSLKGKIDKQVTVKYWSDID</sequence>
<feature type="domain" description="Peptidase M16 C-terminal" evidence="1">
    <location>
        <begin position="164"/>
        <end position="335"/>
    </location>
</feature>
<proteinExistence type="predicted"/>
<dbReference type="GO" id="GO:0046872">
    <property type="term" value="F:metal ion binding"/>
    <property type="evidence" value="ECO:0007669"/>
    <property type="project" value="InterPro"/>
</dbReference>
<dbReference type="Pfam" id="PF05193">
    <property type="entry name" value="Peptidase_M16_C"/>
    <property type="match status" value="1"/>
</dbReference>
<evidence type="ECO:0000313" key="2">
    <source>
        <dbReference type="EMBL" id="PEJ11749.1"/>
    </source>
</evidence>
<reference evidence="2 3" key="1">
    <citation type="submission" date="2017-09" db="EMBL/GenBank/DDBJ databases">
        <title>Large-scale bioinformatics analysis of Bacillus genomes uncovers conserved roles of natural products in bacterial physiology.</title>
        <authorList>
            <consortium name="Agbiome Team Llc"/>
            <person name="Bleich R.M."/>
            <person name="Grubbs K.J."/>
            <person name="Santa Maria K.C."/>
            <person name="Allen S.E."/>
            <person name="Farag S."/>
            <person name="Shank E.A."/>
            <person name="Bowers A."/>
        </authorList>
    </citation>
    <scope>NUCLEOTIDE SEQUENCE [LARGE SCALE GENOMIC DNA]</scope>
    <source>
        <strain evidence="2 3">AFS004017</strain>
    </source>
</reference>
<dbReference type="InterPro" id="IPR007863">
    <property type="entry name" value="Peptidase_M16_C"/>
</dbReference>
<evidence type="ECO:0000259" key="1">
    <source>
        <dbReference type="Pfam" id="PF05193"/>
    </source>
</evidence>
<dbReference type="EMBL" id="NUEL01000002">
    <property type="protein sequence ID" value="PEJ11749.1"/>
    <property type="molecule type" value="Genomic_DNA"/>
</dbReference>
<dbReference type="RefSeq" id="WP_098092403.1">
    <property type="nucleotide sequence ID" value="NZ_NUEL01000002.1"/>
</dbReference>
<dbReference type="Proteomes" id="UP000220045">
    <property type="component" value="Unassembled WGS sequence"/>
</dbReference>
<comment type="caution">
    <text evidence="2">The sequence shown here is derived from an EMBL/GenBank/DDBJ whole genome shotgun (WGS) entry which is preliminary data.</text>
</comment>
<dbReference type="SUPFAM" id="SSF63411">
    <property type="entry name" value="LuxS/MPP-like metallohydrolase"/>
    <property type="match status" value="1"/>
</dbReference>